<keyword evidence="3" id="KW-1185">Reference proteome</keyword>
<evidence type="ECO:0000313" key="3">
    <source>
        <dbReference type="Proteomes" id="UP000623608"/>
    </source>
</evidence>
<dbReference type="AlphaFoldDB" id="A0A919NTS3"/>
<dbReference type="SUPFAM" id="SSF48452">
    <property type="entry name" value="TPR-like"/>
    <property type="match status" value="1"/>
</dbReference>
<dbReference type="SUPFAM" id="SSF52540">
    <property type="entry name" value="P-loop containing nucleoside triphosphate hydrolases"/>
    <property type="match status" value="1"/>
</dbReference>
<comment type="caution">
    <text evidence="2">The sequence shown here is derived from an EMBL/GenBank/DDBJ whole genome shotgun (WGS) entry which is preliminary data.</text>
</comment>
<sequence length="756" mass="81753">MAEEFPFGALLRQFRSAADLTLEQLARASGVSDRAISDMERGVSRGPRVRTVEAIADGLALAGDDRVALLAAARDGRGAAGTPTASGLPPPRRVDDFTGRTAELAQVAEWLGGATAGTPSPVVMISGAPGVGKTSFAVRAALLHGPEEQLFLDLRGLDAEPLTPVAVLHRLIRAISPELRVVPRDTDEAAALWHTLIQGRPRVLVLDNAISESQVRRALPPRGPATVLITSRRTLGGLEGVRRLRLDPLPEDDAVALLAAIVEQGTAAPEASLRRIAELCVNVPLALRIAGNRLVSRPGWTVDDLIARLGAEERRIDALTAGDLQIRAAFTLSYQQLSAEARRLFRRLALVPGSSTGVELASVLAEEPVPVTEEALDELVDLSLLEQRADGRLAFHDLLRLYAEGELSREEAAADRAAAGRRRDDWLLDTAVAAGRCFEPGHGLTAAKAATVVEITSSDEADAWLRAEAENWLPALHQAATEGEDQRVIDVAESLHWYSDSWPMWPHWTEVFGLSTRAAERLADDRLRAEHLGYLAWVQIVCLNKPEEGLEYAREALDSAVRSGDRRQIGWAAYYVGWALSLQERWPEVIEYASRAEDDLRAADDREGVPNSLILRGLGLHGAGRFDEAIPVFERAIVRLTDPATAPPEYIAKFAEVTARAFLADLEIDLKRWPAALARCSDGIAAVERSGEASVRMIAALSRRALVHAHLGDAAAAQADLASLRALQEKAGEAATVTGRIAERVAEVERLAARHR</sequence>
<reference evidence="2" key="1">
    <citation type="submission" date="2021-01" db="EMBL/GenBank/DDBJ databases">
        <title>Whole genome shotgun sequence of Actinoplanes tereljensis NBRC 105297.</title>
        <authorList>
            <person name="Komaki H."/>
            <person name="Tamura T."/>
        </authorList>
    </citation>
    <scope>NUCLEOTIDE SEQUENCE</scope>
    <source>
        <strain evidence="2">NBRC 105297</strain>
    </source>
</reference>
<dbReference type="RefSeq" id="WP_203811699.1">
    <property type="nucleotide sequence ID" value="NZ_BOMY01000042.1"/>
</dbReference>
<name>A0A919NTS3_9ACTN</name>
<dbReference type="SMART" id="SM00530">
    <property type="entry name" value="HTH_XRE"/>
    <property type="match status" value="1"/>
</dbReference>
<dbReference type="Proteomes" id="UP000623608">
    <property type="component" value="Unassembled WGS sequence"/>
</dbReference>
<dbReference type="Gene3D" id="3.40.50.300">
    <property type="entry name" value="P-loop containing nucleotide triphosphate hydrolases"/>
    <property type="match status" value="1"/>
</dbReference>
<evidence type="ECO:0000259" key="1">
    <source>
        <dbReference type="PROSITE" id="PS50943"/>
    </source>
</evidence>
<protein>
    <recommendedName>
        <fullName evidence="1">HTH cro/C1-type domain-containing protein</fullName>
    </recommendedName>
</protein>
<gene>
    <name evidence="2" type="ORF">Ate02nite_65340</name>
</gene>
<dbReference type="PANTHER" id="PTHR47691">
    <property type="entry name" value="REGULATOR-RELATED"/>
    <property type="match status" value="1"/>
</dbReference>
<accession>A0A919NTS3</accession>
<dbReference type="CDD" id="cd00093">
    <property type="entry name" value="HTH_XRE"/>
    <property type="match status" value="1"/>
</dbReference>
<dbReference type="PRINTS" id="PR00364">
    <property type="entry name" value="DISEASERSIST"/>
</dbReference>
<dbReference type="Gene3D" id="1.10.10.10">
    <property type="entry name" value="Winged helix-like DNA-binding domain superfamily/Winged helix DNA-binding domain"/>
    <property type="match status" value="1"/>
</dbReference>
<feature type="domain" description="HTH cro/C1-type" evidence="1">
    <location>
        <begin position="11"/>
        <end position="66"/>
    </location>
</feature>
<organism evidence="2 3">
    <name type="scientific">Paractinoplanes tereljensis</name>
    <dbReference type="NCBI Taxonomy" id="571912"/>
    <lineage>
        <taxon>Bacteria</taxon>
        <taxon>Bacillati</taxon>
        <taxon>Actinomycetota</taxon>
        <taxon>Actinomycetes</taxon>
        <taxon>Micromonosporales</taxon>
        <taxon>Micromonosporaceae</taxon>
        <taxon>Paractinoplanes</taxon>
    </lineage>
</organism>
<dbReference type="InterPro" id="IPR010982">
    <property type="entry name" value="Lambda_DNA-bd_dom_sf"/>
</dbReference>
<dbReference type="Pfam" id="PF13560">
    <property type="entry name" value="HTH_31"/>
    <property type="match status" value="1"/>
</dbReference>
<dbReference type="PANTHER" id="PTHR47691:SF3">
    <property type="entry name" value="HTH-TYPE TRANSCRIPTIONAL REGULATOR RV0890C-RELATED"/>
    <property type="match status" value="1"/>
</dbReference>
<dbReference type="PROSITE" id="PS50943">
    <property type="entry name" value="HTH_CROC1"/>
    <property type="match status" value="1"/>
</dbReference>
<dbReference type="SUPFAM" id="SSF47413">
    <property type="entry name" value="lambda repressor-like DNA-binding domains"/>
    <property type="match status" value="1"/>
</dbReference>
<evidence type="ECO:0000313" key="2">
    <source>
        <dbReference type="EMBL" id="GIF23804.1"/>
    </source>
</evidence>
<dbReference type="InterPro" id="IPR036388">
    <property type="entry name" value="WH-like_DNA-bd_sf"/>
</dbReference>
<dbReference type="InterPro" id="IPR027417">
    <property type="entry name" value="P-loop_NTPase"/>
</dbReference>
<dbReference type="InterPro" id="IPR041664">
    <property type="entry name" value="AAA_16"/>
</dbReference>
<dbReference type="Pfam" id="PF13191">
    <property type="entry name" value="AAA_16"/>
    <property type="match status" value="1"/>
</dbReference>
<dbReference type="EMBL" id="BOMY01000042">
    <property type="protein sequence ID" value="GIF23804.1"/>
    <property type="molecule type" value="Genomic_DNA"/>
</dbReference>
<proteinExistence type="predicted"/>
<dbReference type="Gene3D" id="1.10.260.40">
    <property type="entry name" value="lambda repressor-like DNA-binding domains"/>
    <property type="match status" value="1"/>
</dbReference>
<dbReference type="InterPro" id="IPR011990">
    <property type="entry name" value="TPR-like_helical_dom_sf"/>
</dbReference>
<dbReference type="Gene3D" id="1.25.40.10">
    <property type="entry name" value="Tetratricopeptide repeat domain"/>
    <property type="match status" value="1"/>
</dbReference>
<dbReference type="InterPro" id="IPR001387">
    <property type="entry name" value="Cro/C1-type_HTH"/>
</dbReference>
<dbReference type="GO" id="GO:0003677">
    <property type="term" value="F:DNA binding"/>
    <property type="evidence" value="ECO:0007669"/>
    <property type="project" value="InterPro"/>
</dbReference>